<evidence type="ECO:0000313" key="2">
    <source>
        <dbReference type="EMBL" id="TQD51028.1"/>
    </source>
</evidence>
<dbReference type="GO" id="GO:0008270">
    <property type="term" value="F:zinc ion binding"/>
    <property type="evidence" value="ECO:0007669"/>
    <property type="project" value="InterPro"/>
</dbReference>
<dbReference type="Proteomes" id="UP000318212">
    <property type="component" value="Unassembled WGS sequence"/>
</dbReference>
<feature type="chain" id="PRO_5021296604" evidence="1">
    <location>
        <begin position="27"/>
        <end position="819"/>
    </location>
</feature>
<dbReference type="AlphaFoldDB" id="A0A508ATI3"/>
<keyword evidence="3" id="KW-1185">Reference proteome</keyword>
<name>A0A508ATI3_9GAMM</name>
<keyword evidence="2" id="KW-0378">Hydrolase</keyword>
<accession>A0A508ATI3</accession>
<dbReference type="SUPFAM" id="SSF55486">
    <property type="entry name" value="Metalloproteases ('zincins'), catalytic domain"/>
    <property type="match status" value="1"/>
</dbReference>
<evidence type="ECO:0000313" key="3">
    <source>
        <dbReference type="Proteomes" id="UP000318212"/>
    </source>
</evidence>
<evidence type="ECO:0000256" key="1">
    <source>
        <dbReference type="SAM" id="SignalP"/>
    </source>
</evidence>
<organism evidence="2 3">
    <name type="scientific">Marilutibacter aestuarii</name>
    <dbReference type="NCBI Taxonomy" id="1706195"/>
    <lineage>
        <taxon>Bacteria</taxon>
        <taxon>Pseudomonadati</taxon>
        <taxon>Pseudomonadota</taxon>
        <taxon>Gammaproteobacteria</taxon>
        <taxon>Lysobacterales</taxon>
        <taxon>Lysobacteraceae</taxon>
        <taxon>Marilutibacter</taxon>
    </lineage>
</organism>
<dbReference type="EMBL" id="VICE01000021">
    <property type="protein sequence ID" value="TQD51028.1"/>
    <property type="molecule type" value="Genomic_DNA"/>
</dbReference>
<keyword evidence="2" id="KW-0645">Protease</keyword>
<dbReference type="RefSeq" id="WP_141517249.1">
    <property type="nucleotide sequence ID" value="NZ_VICE01000021.1"/>
</dbReference>
<dbReference type="Gene3D" id="3.40.390.10">
    <property type="entry name" value="Collagenase (Catalytic Domain)"/>
    <property type="match status" value="1"/>
</dbReference>
<reference evidence="2 3" key="1">
    <citation type="submission" date="2019-06" db="EMBL/GenBank/DDBJ databases">
        <title>Lysobacter alkalisoli sp. nov. isolated from saline soil.</title>
        <authorList>
            <person name="Sun J.-Q."/>
            <person name="Xu L."/>
        </authorList>
    </citation>
    <scope>NUCLEOTIDE SEQUENCE [LARGE SCALE GENOMIC DNA]</scope>
    <source>
        <strain evidence="2 3">JCM 31130</strain>
    </source>
</reference>
<dbReference type="OrthoDB" id="8865538at2"/>
<dbReference type="PRINTS" id="PR00138">
    <property type="entry name" value="MATRIXIN"/>
</dbReference>
<keyword evidence="2" id="KW-0482">Metalloprotease</keyword>
<protein>
    <submittedName>
        <fullName evidence="2">Matrixin family metalloprotease</fullName>
    </submittedName>
</protein>
<dbReference type="GO" id="GO:0004222">
    <property type="term" value="F:metalloendopeptidase activity"/>
    <property type="evidence" value="ECO:0007669"/>
    <property type="project" value="InterPro"/>
</dbReference>
<comment type="caution">
    <text evidence="2">The sequence shown here is derived from an EMBL/GenBank/DDBJ whole genome shotgun (WGS) entry which is preliminary data.</text>
</comment>
<gene>
    <name evidence="2" type="ORF">FKV25_02645</name>
</gene>
<dbReference type="InterPro" id="IPR024079">
    <property type="entry name" value="MetalloPept_cat_dom_sf"/>
</dbReference>
<proteinExistence type="predicted"/>
<keyword evidence="1" id="KW-0732">Signal</keyword>
<dbReference type="GO" id="GO:0006508">
    <property type="term" value="P:proteolysis"/>
    <property type="evidence" value="ECO:0007669"/>
    <property type="project" value="UniProtKB-KW"/>
</dbReference>
<dbReference type="InterPro" id="IPR021190">
    <property type="entry name" value="Pept_M10A"/>
</dbReference>
<feature type="signal peptide" evidence="1">
    <location>
        <begin position="1"/>
        <end position="26"/>
    </location>
</feature>
<sequence length="819" mass="86303">MKNSRTRNSRLFLSLGLALAAGAAQAAGPLYLSDDTGELKPLAWDTSNGPIPVYTDGGEAFTFDFDGVTPFITIERANEITAFAFQQWSQVPTSTFEAEIAGTIESQIGIADITGANADAIYSVENGRGFWVLYDTDGSILQDYFGVSRDSVLGIAFPEWSDGNGHIIEATAVMNGWGVHVDDPQGNAYAGVFSHEFGHALNLSHSQVNGPMAYQSYTYAPKYPGVKGCVAPYHRYDYPASNAEANPIDVTSLETMFPFIDSRAGGGVAQSTVDMPDDIAGISNLYPSATYASTTGSISGVLRLKDGATEYSGINVVARNVDDPLFDAVSAMTGDQTQGVLGPDGRFTIRNLTPGQRYVVYIEPISSGGYPTTPRALVSQGEYWNVAESSDPATDAGCDATPILAEAGVTKAADITFNGYAKGVQFTPIVQAHLLELSKSGKRASGVVGEVGFVWDRIKGFQLLPEGVDASNGALDRTGGRMLGSADVNGNGIKEPVIVSMATGRYQALGDINGNTCGGSSTGGVSAATGWSLDDAARTMAGTAYIDRNGNGICNQSYQNEIVPVVWDAQGGMRELHTWFDRLPQWARATGISGNGRVIVGSAGAQDALAWIDEGQMINLGDITGARDLYAVNYDGTRVPVSTSQGVLLWNAMKGTGADAFTNIGGLRYCRDVPMVQLGRDLCALYGEDVVNEALGTPLLSISSTTDKGDIVLGRAGSLFTGFVGAIWIEHVGWITMTDFLHKQGVVEASDIPYDNPIGISASGSEIVGGLAGASMSWLIEADQVYVCQDGQSVLTGFPGGLQAKVQAGATFGRCEFLD</sequence>